<feature type="transmembrane region" description="Helical" evidence="7">
    <location>
        <begin position="183"/>
        <end position="208"/>
    </location>
</feature>
<sequence length="230" mass="25125">MDITLIFDFFPKLISYLHITLLILVAAVAIGLVIGVVIALIRIYKVPVLNRLAFIYISFMRGTPILIQLFLIYFGLPALLTLVHIDASRANPLLFVAITYGLSCGASFAEIIRGAINGVEKGQAEAAYSIGMNEKQMMVRVILPQALVIAFPNFANSVIGSLKDTSLAFTIGVMDMVGRGNTLIATSLHALEIYLTLSMIYYGVVICLEKGFSLSEKKLQRFEGSLSAEK</sequence>
<keyword evidence="10" id="KW-1185">Reference proteome</keyword>
<dbReference type="PANTHER" id="PTHR30614">
    <property type="entry name" value="MEMBRANE COMPONENT OF AMINO ACID ABC TRANSPORTER"/>
    <property type="match status" value="1"/>
</dbReference>
<evidence type="ECO:0000256" key="5">
    <source>
        <dbReference type="ARBA" id="ARBA00022989"/>
    </source>
</evidence>
<name>A0ABR6CJF3_9BACI</name>
<reference evidence="9 10" key="1">
    <citation type="submission" date="2020-08" db="EMBL/GenBank/DDBJ databases">
        <title>Genomic Encyclopedia of Type Strains, Phase IV (KMG-IV): sequencing the most valuable type-strain genomes for metagenomic binning, comparative biology and taxonomic classification.</title>
        <authorList>
            <person name="Goeker M."/>
        </authorList>
    </citation>
    <scope>NUCLEOTIDE SEQUENCE [LARGE SCALE GENOMIC DNA]</scope>
    <source>
        <strain evidence="9 10">DSM 105481</strain>
    </source>
</reference>
<feature type="transmembrane region" description="Helical" evidence="7">
    <location>
        <begin position="53"/>
        <end position="74"/>
    </location>
</feature>
<evidence type="ECO:0000259" key="8">
    <source>
        <dbReference type="PROSITE" id="PS50928"/>
    </source>
</evidence>
<accession>A0ABR6CJF3</accession>
<dbReference type="Proteomes" id="UP000626697">
    <property type="component" value="Unassembled WGS sequence"/>
</dbReference>
<organism evidence="9 10">
    <name type="scientific">Peribacillus huizhouensis</name>
    <dbReference type="NCBI Taxonomy" id="1501239"/>
    <lineage>
        <taxon>Bacteria</taxon>
        <taxon>Bacillati</taxon>
        <taxon>Bacillota</taxon>
        <taxon>Bacilli</taxon>
        <taxon>Bacillales</taxon>
        <taxon>Bacillaceae</taxon>
        <taxon>Peribacillus</taxon>
    </lineage>
</organism>
<evidence type="ECO:0000256" key="3">
    <source>
        <dbReference type="ARBA" id="ARBA00022475"/>
    </source>
</evidence>
<dbReference type="InterPro" id="IPR010065">
    <property type="entry name" value="AA_ABC_transptr_permease_3TM"/>
</dbReference>
<dbReference type="InterPro" id="IPR035906">
    <property type="entry name" value="MetI-like_sf"/>
</dbReference>
<dbReference type="RefSeq" id="WP_182501367.1">
    <property type="nucleotide sequence ID" value="NZ_JACJHX010000001.1"/>
</dbReference>
<dbReference type="PANTHER" id="PTHR30614:SF45">
    <property type="entry name" value="L-CYSTINE TRANSPORT SYSTEM PERMEASE PROTEIN TCYL"/>
    <property type="match status" value="1"/>
</dbReference>
<feature type="transmembrane region" description="Helical" evidence="7">
    <location>
        <begin position="137"/>
        <end position="155"/>
    </location>
</feature>
<dbReference type="NCBIfam" id="TIGR01726">
    <property type="entry name" value="HEQRo_perm_3TM"/>
    <property type="match status" value="1"/>
</dbReference>
<keyword evidence="4 7" id="KW-0812">Transmembrane</keyword>
<feature type="domain" description="ABC transmembrane type-1" evidence="8">
    <location>
        <begin position="17"/>
        <end position="206"/>
    </location>
</feature>
<feature type="transmembrane region" description="Helical" evidence="7">
    <location>
        <begin position="94"/>
        <end position="116"/>
    </location>
</feature>
<keyword evidence="5 7" id="KW-1133">Transmembrane helix</keyword>
<dbReference type="Gene3D" id="1.10.3720.10">
    <property type="entry name" value="MetI-like"/>
    <property type="match status" value="1"/>
</dbReference>
<keyword evidence="6 7" id="KW-0472">Membrane</keyword>
<evidence type="ECO:0000256" key="1">
    <source>
        <dbReference type="ARBA" id="ARBA00004651"/>
    </source>
</evidence>
<feature type="transmembrane region" description="Helical" evidence="7">
    <location>
        <begin position="16"/>
        <end position="41"/>
    </location>
</feature>
<evidence type="ECO:0000256" key="4">
    <source>
        <dbReference type="ARBA" id="ARBA00022692"/>
    </source>
</evidence>
<comment type="caution">
    <text evidence="9">The sequence shown here is derived from an EMBL/GenBank/DDBJ whole genome shotgun (WGS) entry which is preliminary data.</text>
</comment>
<dbReference type="EMBL" id="JACJHX010000001">
    <property type="protein sequence ID" value="MBA9025112.1"/>
    <property type="molecule type" value="Genomic_DNA"/>
</dbReference>
<proteinExistence type="inferred from homology"/>
<protein>
    <submittedName>
        <fullName evidence="9">L-cystine transport system permease protein</fullName>
    </submittedName>
</protein>
<gene>
    <name evidence="9" type="ORF">HNP81_000394</name>
</gene>
<comment type="similarity">
    <text evidence="7">Belongs to the binding-protein-dependent transport system permease family.</text>
</comment>
<evidence type="ECO:0000313" key="10">
    <source>
        <dbReference type="Proteomes" id="UP000626697"/>
    </source>
</evidence>
<evidence type="ECO:0000313" key="9">
    <source>
        <dbReference type="EMBL" id="MBA9025112.1"/>
    </source>
</evidence>
<evidence type="ECO:0000256" key="6">
    <source>
        <dbReference type="ARBA" id="ARBA00023136"/>
    </source>
</evidence>
<dbReference type="Pfam" id="PF00528">
    <property type="entry name" value="BPD_transp_1"/>
    <property type="match status" value="1"/>
</dbReference>
<dbReference type="InterPro" id="IPR043429">
    <property type="entry name" value="ArtM/GltK/GlnP/TcyL/YhdX-like"/>
</dbReference>
<keyword evidence="2 7" id="KW-0813">Transport</keyword>
<dbReference type="InterPro" id="IPR000515">
    <property type="entry name" value="MetI-like"/>
</dbReference>
<evidence type="ECO:0000256" key="2">
    <source>
        <dbReference type="ARBA" id="ARBA00022448"/>
    </source>
</evidence>
<comment type="subcellular location">
    <subcellularLocation>
        <location evidence="1 7">Cell membrane</location>
        <topology evidence="1 7">Multi-pass membrane protein</topology>
    </subcellularLocation>
</comment>
<dbReference type="CDD" id="cd06261">
    <property type="entry name" value="TM_PBP2"/>
    <property type="match status" value="1"/>
</dbReference>
<keyword evidence="3" id="KW-1003">Cell membrane</keyword>
<dbReference type="PROSITE" id="PS50928">
    <property type="entry name" value="ABC_TM1"/>
    <property type="match status" value="1"/>
</dbReference>
<evidence type="ECO:0000256" key="7">
    <source>
        <dbReference type="RuleBase" id="RU363032"/>
    </source>
</evidence>
<dbReference type="SUPFAM" id="SSF161098">
    <property type="entry name" value="MetI-like"/>
    <property type="match status" value="1"/>
</dbReference>